<name>A0A383UN79_BLUHO</name>
<dbReference type="AlphaFoldDB" id="A0A383UN79"/>
<reference evidence="3 4" key="1">
    <citation type="submission" date="2017-11" db="EMBL/GenBank/DDBJ databases">
        <authorList>
            <person name="Kracher B."/>
        </authorList>
    </citation>
    <scope>NUCLEOTIDE SEQUENCE [LARGE SCALE GENOMIC DNA]</scope>
    <source>
        <strain evidence="3 4">RACE1</strain>
    </source>
</reference>
<proteinExistence type="predicted"/>
<dbReference type="InterPro" id="IPR052432">
    <property type="entry name" value="PITP/CRAL-TRIO"/>
</dbReference>
<dbReference type="InterPro" id="IPR011074">
    <property type="entry name" value="CRAL/TRIO_N_dom"/>
</dbReference>
<dbReference type="Proteomes" id="UP000275772">
    <property type="component" value="Unassembled WGS sequence"/>
</dbReference>
<evidence type="ECO:0000313" key="3">
    <source>
        <dbReference type="EMBL" id="SZF01239.1"/>
    </source>
</evidence>
<dbReference type="Gene3D" id="3.40.525.10">
    <property type="entry name" value="CRAL-TRIO lipid binding domain"/>
    <property type="match status" value="1"/>
</dbReference>
<dbReference type="SUPFAM" id="SSF52087">
    <property type="entry name" value="CRAL/TRIO domain"/>
    <property type="match status" value="1"/>
</dbReference>
<sequence>MQSRLNLLKPFTCARKMSILPPILSSSCTFMKRISRSRYSQISITGCLAANSTLACRFDPGRILRPNSIIFLSVKRIQIIPLQAYFLKSQVTNHIVPNIGRSNFSFKHKFQERNQSFSLLRSSLNPWSIFLTGVTLFVVFLYTLTPGNTTISIGDQILIKYPPLVDFSRKSNIMTGEALPGRPGNLTTEQEEKLKELWITAFQLFGNLSESTTTNTDSEAARSKQDAATSKKPTKKRMSFFRKNKEDSDNTSAANDGDDKFGQMNVYNEALANMTPQALRDTMWSMVKHDNPDALLLRFLRARQWNVEKALVMIISTMRWRLKDVHVDDELVKNGELQAFEDSKSTEPETQKPGKDFLEQMRLGKSFLHGTDKNGRPLCIVRVRCHKIGEQGEGSLEKYTVYLIETARMILAPPVDTASVLFDMTGFSMANMDYAPVKFMIKCFEANYPECLGVIIVHKAPWVFQGIWKIIRGWLDPVVASKVHFTNSVEEMEEFIDRSKIIKEIGGDEDWEYKYVEPVPGENDMMKDTETRDKLLCEREEIAKEFEKITQEWINARDAESSSINTKRQEVANSLRDNYWKLDPYIRARSYYDRIGIISAGGRIQHYPTENTSSTAL</sequence>
<dbReference type="PROSITE" id="PS50191">
    <property type="entry name" value="CRAL_TRIO"/>
    <property type="match status" value="1"/>
</dbReference>
<dbReference type="SMART" id="SM00516">
    <property type="entry name" value="SEC14"/>
    <property type="match status" value="1"/>
</dbReference>
<dbReference type="PANTHER" id="PTHR46590">
    <property type="entry name" value="PHOSPHATIDYLINOSITOL TRANSFER PROTEIN CSR1-RELATED"/>
    <property type="match status" value="1"/>
</dbReference>
<accession>A0A383UN79</accession>
<dbReference type="EMBL" id="UNSH01000036">
    <property type="protein sequence ID" value="SZF01239.1"/>
    <property type="molecule type" value="Genomic_DNA"/>
</dbReference>
<feature type="region of interest" description="Disordered" evidence="1">
    <location>
        <begin position="212"/>
        <end position="261"/>
    </location>
</feature>
<protein>
    <recommendedName>
        <fullName evidence="2">CRAL-TRIO domain-containing protein</fullName>
    </recommendedName>
</protein>
<dbReference type="InterPro" id="IPR036273">
    <property type="entry name" value="CRAL/TRIO_N_dom_sf"/>
</dbReference>
<dbReference type="Pfam" id="PF00650">
    <property type="entry name" value="CRAL_TRIO"/>
    <property type="match status" value="1"/>
</dbReference>
<dbReference type="SMART" id="SM01100">
    <property type="entry name" value="CRAL_TRIO_N"/>
    <property type="match status" value="1"/>
</dbReference>
<dbReference type="SUPFAM" id="SSF46938">
    <property type="entry name" value="CRAL/TRIO N-terminal domain"/>
    <property type="match status" value="1"/>
</dbReference>
<dbReference type="PROSITE" id="PS51257">
    <property type="entry name" value="PROKAR_LIPOPROTEIN"/>
    <property type="match status" value="1"/>
</dbReference>
<dbReference type="Pfam" id="PF03765">
    <property type="entry name" value="CRAL_TRIO_N"/>
    <property type="match status" value="1"/>
</dbReference>
<dbReference type="InterPro" id="IPR001251">
    <property type="entry name" value="CRAL-TRIO_dom"/>
</dbReference>
<feature type="domain" description="CRAL-TRIO" evidence="2">
    <location>
        <begin position="356"/>
        <end position="513"/>
    </location>
</feature>
<dbReference type="PANTHER" id="PTHR46590:SF1">
    <property type="entry name" value="PHOSPHATIDYLINOSITOL TRANSFER PROTEIN CSR1"/>
    <property type="match status" value="1"/>
</dbReference>
<organism evidence="3 4">
    <name type="scientific">Blumeria hordei</name>
    <name type="common">Barley powdery mildew</name>
    <name type="synonym">Blumeria graminis f. sp. hordei</name>
    <dbReference type="NCBI Taxonomy" id="2867405"/>
    <lineage>
        <taxon>Eukaryota</taxon>
        <taxon>Fungi</taxon>
        <taxon>Dikarya</taxon>
        <taxon>Ascomycota</taxon>
        <taxon>Pezizomycotina</taxon>
        <taxon>Leotiomycetes</taxon>
        <taxon>Erysiphales</taxon>
        <taxon>Erysiphaceae</taxon>
        <taxon>Blumeria</taxon>
    </lineage>
</organism>
<evidence type="ECO:0000256" key="1">
    <source>
        <dbReference type="SAM" id="MobiDB-lite"/>
    </source>
</evidence>
<dbReference type="CDD" id="cd00170">
    <property type="entry name" value="SEC14"/>
    <property type="match status" value="1"/>
</dbReference>
<dbReference type="InterPro" id="IPR036865">
    <property type="entry name" value="CRAL-TRIO_dom_sf"/>
</dbReference>
<evidence type="ECO:0000259" key="2">
    <source>
        <dbReference type="PROSITE" id="PS50191"/>
    </source>
</evidence>
<evidence type="ECO:0000313" key="4">
    <source>
        <dbReference type="Proteomes" id="UP000275772"/>
    </source>
</evidence>
<gene>
    <name evidence="3" type="ORF">BLGHR1_11999</name>
</gene>
<feature type="compositionally biased region" description="Basic residues" evidence="1">
    <location>
        <begin position="232"/>
        <end position="242"/>
    </location>
</feature>
<dbReference type="VEuPathDB" id="FungiDB:BLGHR1_11999"/>